<feature type="domain" description="Ig-like" evidence="4">
    <location>
        <begin position="1"/>
        <end position="48"/>
    </location>
</feature>
<name>A0A067R2T0_ZOONE</name>
<dbReference type="InterPro" id="IPR036179">
    <property type="entry name" value="Ig-like_dom_sf"/>
</dbReference>
<reference evidence="5 6" key="1">
    <citation type="journal article" date="2014" name="Nat. Commun.">
        <title>Molecular traces of alternative social organization in a termite genome.</title>
        <authorList>
            <person name="Terrapon N."/>
            <person name="Li C."/>
            <person name="Robertson H.M."/>
            <person name="Ji L."/>
            <person name="Meng X."/>
            <person name="Booth W."/>
            <person name="Chen Z."/>
            <person name="Childers C.P."/>
            <person name="Glastad K.M."/>
            <person name="Gokhale K."/>
            <person name="Gowin J."/>
            <person name="Gronenberg W."/>
            <person name="Hermansen R.A."/>
            <person name="Hu H."/>
            <person name="Hunt B.G."/>
            <person name="Huylmans A.K."/>
            <person name="Khalil S.M."/>
            <person name="Mitchell R.D."/>
            <person name="Munoz-Torres M.C."/>
            <person name="Mustard J.A."/>
            <person name="Pan H."/>
            <person name="Reese J.T."/>
            <person name="Scharf M.E."/>
            <person name="Sun F."/>
            <person name="Vogel H."/>
            <person name="Xiao J."/>
            <person name="Yang W."/>
            <person name="Yang Z."/>
            <person name="Yang Z."/>
            <person name="Zhou J."/>
            <person name="Zhu J."/>
            <person name="Brent C.S."/>
            <person name="Elsik C.G."/>
            <person name="Goodisman M.A."/>
            <person name="Liberles D.A."/>
            <person name="Roe R.M."/>
            <person name="Vargo E.L."/>
            <person name="Vilcinskas A."/>
            <person name="Wang J."/>
            <person name="Bornberg-Bauer E."/>
            <person name="Korb J."/>
            <person name="Zhang G."/>
            <person name="Liebig J."/>
        </authorList>
    </citation>
    <scope>NUCLEOTIDE SEQUENCE [LARGE SCALE GENOMIC DNA]</scope>
    <source>
        <tissue evidence="5">Whole organism</tissue>
    </source>
</reference>
<evidence type="ECO:0000256" key="1">
    <source>
        <dbReference type="ARBA" id="ARBA00022729"/>
    </source>
</evidence>
<dbReference type="Gene3D" id="2.60.40.10">
    <property type="entry name" value="Immunoglobulins"/>
    <property type="match status" value="2"/>
</dbReference>
<dbReference type="InterPro" id="IPR050958">
    <property type="entry name" value="Cell_Adh-Cytoskel_Orgn"/>
</dbReference>
<keyword evidence="3" id="KW-0393">Immunoglobulin domain</keyword>
<dbReference type="OMA" id="VHPMVSI"/>
<proteinExistence type="predicted"/>
<dbReference type="InterPro" id="IPR003599">
    <property type="entry name" value="Ig_sub"/>
</dbReference>
<evidence type="ECO:0000313" key="5">
    <source>
        <dbReference type="EMBL" id="KDR16345.1"/>
    </source>
</evidence>
<keyword evidence="1" id="KW-0732">Signal</keyword>
<dbReference type="InterPro" id="IPR013783">
    <property type="entry name" value="Ig-like_fold"/>
</dbReference>
<dbReference type="GO" id="GO:0007156">
    <property type="term" value="P:homophilic cell adhesion via plasma membrane adhesion molecules"/>
    <property type="evidence" value="ECO:0007669"/>
    <property type="project" value="TreeGrafter"/>
</dbReference>
<dbReference type="PROSITE" id="PS50835">
    <property type="entry name" value="IG_LIKE"/>
    <property type="match status" value="2"/>
</dbReference>
<keyword evidence="6" id="KW-1185">Reference proteome</keyword>
<dbReference type="Pfam" id="PF13927">
    <property type="entry name" value="Ig_3"/>
    <property type="match status" value="1"/>
</dbReference>
<organism evidence="5 6">
    <name type="scientific">Zootermopsis nevadensis</name>
    <name type="common">Dampwood termite</name>
    <dbReference type="NCBI Taxonomy" id="136037"/>
    <lineage>
        <taxon>Eukaryota</taxon>
        <taxon>Metazoa</taxon>
        <taxon>Ecdysozoa</taxon>
        <taxon>Arthropoda</taxon>
        <taxon>Hexapoda</taxon>
        <taxon>Insecta</taxon>
        <taxon>Pterygota</taxon>
        <taxon>Neoptera</taxon>
        <taxon>Polyneoptera</taxon>
        <taxon>Dictyoptera</taxon>
        <taxon>Blattodea</taxon>
        <taxon>Blattoidea</taxon>
        <taxon>Termitoidae</taxon>
        <taxon>Termopsidae</taxon>
        <taxon>Zootermopsis</taxon>
    </lineage>
</organism>
<dbReference type="Proteomes" id="UP000027135">
    <property type="component" value="Unassembled WGS sequence"/>
</dbReference>
<evidence type="ECO:0000313" key="6">
    <source>
        <dbReference type="Proteomes" id="UP000027135"/>
    </source>
</evidence>
<dbReference type="STRING" id="136037.A0A067R2T0"/>
<dbReference type="PANTHER" id="PTHR45080:SF8">
    <property type="entry name" value="IG-LIKE DOMAIN-CONTAINING PROTEIN"/>
    <property type="match status" value="1"/>
</dbReference>
<dbReference type="SMART" id="SM00409">
    <property type="entry name" value="IG"/>
    <property type="match status" value="2"/>
</dbReference>
<dbReference type="GO" id="GO:0030424">
    <property type="term" value="C:axon"/>
    <property type="evidence" value="ECO:0007669"/>
    <property type="project" value="TreeGrafter"/>
</dbReference>
<dbReference type="SUPFAM" id="SSF48726">
    <property type="entry name" value="Immunoglobulin"/>
    <property type="match status" value="2"/>
</dbReference>
<gene>
    <name evidence="5" type="ORF">L798_10061</name>
</gene>
<dbReference type="GO" id="GO:0050808">
    <property type="term" value="P:synapse organization"/>
    <property type="evidence" value="ECO:0007669"/>
    <property type="project" value="TreeGrafter"/>
</dbReference>
<evidence type="ECO:0000256" key="3">
    <source>
        <dbReference type="ARBA" id="ARBA00023319"/>
    </source>
</evidence>
<dbReference type="GO" id="GO:0043025">
    <property type="term" value="C:neuronal cell body"/>
    <property type="evidence" value="ECO:0007669"/>
    <property type="project" value="TreeGrafter"/>
</dbReference>
<evidence type="ECO:0000259" key="4">
    <source>
        <dbReference type="PROSITE" id="PS50835"/>
    </source>
</evidence>
<feature type="domain" description="Ig-like" evidence="4">
    <location>
        <begin position="53"/>
        <end position="154"/>
    </location>
</feature>
<dbReference type="OrthoDB" id="6159398at2759"/>
<dbReference type="InterPro" id="IPR007110">
    <property type="entry name" value="Ig-like_dom"/>
</dbReference>
<dbReference type="InParanoid" id="A0A067R2T0"/>
<dbReference type="AlphaFoldDB" id="A0A067R2T0"/>
<sequence>MWRKESTLLYVDKIHQGAKDPRITYHRHNNSLIVTNVNTRDSGQYYCTFSTTPKVEVMHTVNVFAPAAINNIQPSRTLTIDKGSAVTLKCSVTGYPRPEIKWKKLTKYNKPDATVITTNENITFSSVERFDSGTYECFAKNNQGPEVLAEVYINVTCKYGISLWLM</sequence>
<dbReference type="eggNOG" id="KOG3510">
    <property type="taxonomic scope" value="Eukaryota"/>
</dbReference>
<dbReference type="InterPro" id="IPR003598">
    <property type="entry name" value="Ig_sub2"/>
</dbReference>
<protein>
    <submittedName>
        <fullName evidence="5">Opioid-binding protein/cell adhesion molecule</fullName>
    </submittedName>
</protein>
<dbReference type="GO" id="GO:0005886">
    <property type="term" value="C:plasma membrane"/>
    <property type="evidence" value="ECO:0007669"/>
    <property type="project" value="TreeGrafter"/>
</dbReference>
<dbReference type="GO" id="GO:0008046">
    <property type="term" value="F:axon guidance receptor activity"/>
    <property type="evidence" value="ECO:0007669"/>
    <property type="project" value="TreeGrafter"/>
</dbReference>
<dbReference type="FunFam" id="2.60.40.10:FF:000032">
    <property type="entry name" value="palladin isoform X1"/>
    <property type="match status" value="1"/>
</dbReference>
<dbReference type="PANTHER" id="PTHR45080">
    <property type="entry name" value="CONTACTIN 5"/>
    <property type="match status" value="1"/>
</dbReference>
<accession>A0A067R2T0</accession>
<evidence type="ECO:0000256" key="2">
    <source>
        <dbReference type="ARBA" id="ARBA00023157"/>
    </source>
</evidence>
<keyword evidence="2" id="KW-1015">Disulfide bond</keyword>
<dbReference type="EMBL" id="KK852799">
    <property type="protein sequence ID" value="KDR16345.1"/>
    <property type="molecule type" value="Genomic_DNA"/>
</dbReference>
<dbReference type="SMART" id="SM00408">
    <property type="entry name" value="IGc2"/>
    <property type="match status" value="1"/>
</dbReference>